<keyword evidence="3" id="KW-0813">Transport</keyword>
<evidence type="ECO:0000256" key="6">
    <source>
        <dbReference type="ARBA" id="ARBA00023063"/>
    </source>
</evidence>
<reference evidence="11" key="1">
    <citation type="submission" date="2023-05" db="EMBL/GenBank/DDBJ databases">
        <authorList>
            <person name="Huff M."/>
        </authorList>
    </citation>
    <scope>NUCLEOTIDE SEQUENCE</scope>
</reference>
<dbReference type="InterPro" id="IPR020846">
    <property type="entry name" value="MFS_dom"/>
</dbReference>
<dbReference type="Proteomes" id="UP000834106">
    <property type="component" value="Chromosome 8"/>
</dbReference>
<protein>
    <recommendedName>
        <fullName evidence="10">Major facilitator superfamily (MFS) profile domain-containing protein</fullName>
    </recommendedName>
</protein>
<feature type="transmembrane region" description="Helical" evidence="9">
    <location>
        <begin position="103"/>
        <end position="123"/>
    </location>
</feature>
<evidence type="ECO:0000256" key="9">
    <source>
        <dbReference type="SAM" id="Phobius"/>
    </source>
</evidence>
<evidence type="ECO:0000256" key="2">
    <source>
        <dbReference type="ARBA" id="ARBA00008432"/>
    </source>
</evidence>
<evidence type="ECO:0000256" key="7">
    <source>
        <dbReference type="ARBA" id="ARBA00023136"/>
    </source>
</evidence>
<evidence type="ECO:0000313" key="11">
    <source>
        <dbReference type="EMBL" id="CAI9766742.1"/>
    </source>
</evidence>
<dbReference type="PROSITE" id="PS00216">
    <property type="entry name" value="SUGAR_TRANSPORT_1"/>
    <property type="match status" value="1"/>
</dbReference>
<dbReference type="GO" id="GO:0042128">
    <property type="term" value="P:nitrate assimilation"/>
    <property type="evidence" value="ECO:0007669"/>
    <property type="project" value="UniProtKB-KW"/>
</dbReference>
<dbReference type="InterPro" id="IPR036259">
    <property type="entry name" value="MFS_trans_sf"/>
</dbReference>
<dbReference type="GO" id="GO:0015112">
    <property type="term" value="F:nitrate transmembrane transporter activity"/>
    <property type="evidence" value="ECO:0007669"/>
    <property type="project" value="InterPro"/>
</dbReference>
<keyword evidence="6" id="KW-0534">Nitrate assimilation</keyword>
<dbReference type="GO" id="GO:0016020">
    <property type="term" value="C:membrane"/>
    <property type="evidence" value="ECO:0007669"/>
    <property type="project" value="UniProtKB-SubCell"/>
</dbReference>
<proteinExistence type="inferred from homology"/>
<evidence type="ECO:0000256" key="3">
    <source>
        <dbReference type="ARBA" id="ARBA00022448"/>
    </source>
</evidence>
<dbReference type="CDD" id="cd17341">
    <property type="entry name" value="MFS_NRT2_like"/>
    <property type="match status" value="1"/>
</dbReference>
<name>A0AAD1ZBI8_9LAMI</name>
<evidence type="ECO:0000256" key="5">
    <source>
        <dbReference type="ARBA" id="ARBA00022989"/>
    </source>
</evidence>
<keyword evidence="5 9" id="KW-1133">Transmembrane helix</keyword>
<dbReference type="PANTHER" id="PTHR23515">
    <property type="entry name" value="HIGH-AFFINITY NITRATE TRANSPORTER 2.3"/>
    <property type="match status" value="1"/>
</dbReference>
<evidence type="ECO:0000256" key="4">
    <source>
        <dbReference type="ARBA" id="ARBA00022692"/>
    </source>
</evidence>
<sequence>MEESPSSKTEPLFSIPVDINHKATEFNLFSISSPHMKAFHLAWFSLFSCFFSTFSIPPLLPIIREDLHLSQSDVGKAAVASFVGSIFSRLAMGPVCDLVGPRIASSTLSLITAPIVLSTAFISSPLSFILIRFLIGFCLANFVANQFWMSSMFSGRVVGIANGFAAGWANVGSGVTQIFMPLIYSFFINTLNLPSSTAWRVAFILPATFQAVTAVMVLAFGQDLPDGNYKRVKKSTDSTDKNNAFGILFDGLKNYRGWILGITYGFCFGVELTTDNIIAQYFYDRFSLDIETAGVIAASFGFANIVSRPAGGMISDEMGRRFGMRGRLWSLWVVQTVAGLLCYLLGRVNSLWGSVLVMCCFSLFVQAASGLTFGVVPFVSKRSLGVISGMTGSGGTLGAVVTQLLLLLYSGSTSNYHKISTEKGISIMGLMMLFFTLLITLIYFPNSGGMFCGPSKQTDYHLLA</sequence>
<feature type="transmembrane region" description="Helical" evidence="9">
    <location>
        <begin position="41"/>
        <end position="62"/>
    </location>
</feature>
<comment type="similarity">
    <text evidence="2">Belongs to the major facilitator superfamily. Nitrate/nitrite porter (TC 2.A.1.8) family.</text>
</comment>
<feature type="transmembrane region" description="Helical" evidence="9">
    <location>
        <begin position="424"/>
        <end position="444"/>
    </location>
</feature>
<dbReference type="FunFam" id="1.20.1250.20:FF:000411">
    <property type="entry name" value="Probable high-affinity nitrate transporter 2.4"/>
    <property type="match status" value="1"/>
</dbReference>
<feature type="transmembrane region" description="Helical" evidence="9">
    <location>
        <begin position="391"/>
        <end position="412"/>
    </location>
</feature>
<dbReference type="PROSITE" id="PS50850">
    <property type="entry name" value="MFS"/>
    <property type="match status" value="1"/>
</dbReference>
<dbReference type="FunFam" id="1.20.1250.20:FF:000053">
    <property type="entry name" value="Nitrate transporter 2.1"/>
    <property type="match status" value="1"/>
</dbReference>
<gene>
    <name evidence="11" type="ORF">FPE_LOCUS14172</name>
</gene>
<feature type="domain" description="Major facilitator superfamily (MFS) profile" evidence="10">
    <location>
        <begin position="38"/>
        <end position="448"/>
    </location>
</feature>
<feature type="transmembrane region" description="Helical" evidence="9">
    <location>
        <begin position="352"/>
        <end position="379"/>
    </location>
</feature>
<accession>A0AAD1ZBI8</accession>
<dbReference type="InterPro" id="IPR005829">
    <property type="entry name" value="Sugar_transporter_CS"/>
</dbReference>
<dbReference type="Gene3D" id="1.20.1250.20">
    <property type="entry name" value="MFS general substrate transporter like domains"/>
    <property type="match status" value="2"/>
</dbReference>
<keyword evidence="7 9" id="KW-0472">Membrane</keyword>
<dbReference type="InterPro" id="IPR011701">
    <property type="entry name" value="MFS"/>
</dbReference>
<keyword evidence="4 9" id="KW-0812">Transmembrane</keyword>
<dbReference type="InterPro" id="IPR044772">
    <property type="entry name" value="NO3_transporter"/>
</dbReference>
<organism evidence="11 12">
    <name type="scientific">Fraxinus pennsylvanica</name>
    <dbReference type="NCBI Taxonomy" id="56036"/>
    <lineage>
        <taxon>Eukaryota</taxon>
        <taxon>Viridiplantae</taxon>
        <taxon>Streptophyta</taxon>
        <taxon>Embryophyta</taxon>
        <taxon>Tracheophyta</taxon>
        <taxon>Spermatophyta</taxon>
        <taxon>Magnoliopsida</taxon>
        <taxon>eudicotyledons</taxon>
        <taxon>Gunneridae</taxon>
        <taxon>Pentapetalae</taxon>
        <taxon>asterids</taxon>
        <taxon>lamiids</taxon>
        <taxon>Lamiales</taxon>
        <taxon>Oleaceae</taxon>
        <taxon>Oleeae</taxon>
        <taxon>Fraxinus</taxon>
    </lineage>
</organism>
<feature type="transmembrane region" description="Helical" evidence="9">
    <location>
        <begin position="160"/>
        <end position="187"/>
    </location>
</feature>
<dbReference type="SUPFAM" id="SSF103473">
    <property type="entry name" value="MFS general substrate transporter"/>
    <property type="match status" value="1"/>
</dbReference>
<evidence type="ECO:0000259" key="10">
    <source>
        <dbReference type="PROSITE" id="PS50850"/>
    </source>
</evidence>
<comment type="subcellular location">
    <subcellularLocation>
        <location evidence="1">Membrane</location>
        <topology evidence="1">Multi-pass membrane protein</topology>
    </subcellularLocation>
</comment>
<feature type="transmembrane region" description="Helical" evidence="9">
    <location>
        <begin position="129"/>
        <end position="148"/>
    </location>
</feature>
<keyword evidence="12" id="KW-1185">Reference proteome</keyword>
<dbReference type="AlphaFoldDB" id="A0AAD1ZBI8"/>
<dbReference type="EMBL" id="OU503043">
    <property type="protein sequence ID" value="CAI9766742.1"/>
    <property type="molecule type" value="Genomic_DNA"/>
</dbReference>
<comment type="similarity">
    <text evidence="8">Belongs to the major facilitator superfamily. Phosphate:H(+) symporter (TC 2.A.1.9) family.</text>
</comment>
<evidence type="ECO:0000256" key="1">
    <source>
        <dbReference type="ARBA" id="ARBA00004141"/>
    </source>
</evidence>
<feature type="transmembrane region" description="Helical" evidence="9">
    <location>
        <begin position="199"/>
        <end position="221"/>
    </location>
</feature>
<evidence type="ECO:0000256" key="8">
    <source>
        <dbReference type="ARBA" id="ARBA00044504"/>
    </source>
</evidence>
<dbReference type="Pfam" id="PF07690">
    <property type="entry name" value="MFS_1"/>
    <property type="match status" value="1"/>
</dbReference>
<evidence type="ECO:0000313" key="12">
    <source>
        <dbReference type="Proteomes" id="UP000834106"/>
    </source>
</evidence>
<feature type="transmembrane region" description="Helical" evidence="9">
    <location>
        <begin position="328"/>
        <end position="346"/>
    </location>
</feature>